<keyword evidence="1" id="KW-0645">Protease</keyword>
<evidence type="ECO:0000313" key="2">
    <source>
        <dbReference type="Proteomes" id="UP000653305"/>
    </source>
</evidence>
<keyword evidence="1" id="KW-0121">Carboxypeptidase</keyword>
<gene>
    <name evidence="1" type="ORF">PHJA_000721900</name>
</gene>
<name>A0A830BHX7_9LAMI</name>
<proteinExistence type="predicted"/>
<keyword evidence="2" id="KW-1185">Reference proteome</keyword>
<dbReference type="SUPFAM" id="SSF53474">
    <property type="entry name" value="alpha/beta-Hydrolases"/>
    <property type="match status" value="1"/>
</dbReference>
<dbReference type="AlphaFoldDB" id="A0A830BHX7"/>
<accession>A0A830BHX7</accession>
<protein>
    <submittedName>
        <fullName evidence="1">Serine carboxypeptidase-like 51</fullName>
    </submittedName>
</protein>
<organism evidence="1 2">
    <name type="scientific">Phtheirospermum japonicum</name>
    <dbReference type="NCBI Taxonomy" id="374723"/>
    <lineage>
        <taxon>Eukaryota</taxon>
        <taxon>Viridiplantae</taxon>
        <taxon>Streptophyta</taxon>
        <taxon>Embryophyta</taxon>
        <taxon>Tracheophyta</taxon>
        <taxon>Spermatophyta</taxon>
        <taxon>Magnoliopsida</taxon>
        <taxon>eudicotyledons</taxon>
        <taxon>Gunneridae</taxon>
        <taxon>Pentapetalae</taxon>
        <taxon>asterids</taxon>
        <taxon>lamiids</taxon>
        <taxon>Lamiales</taxon>
        <taxon>Orobanchaceae</taxon>
        <taxon>Orobanchaceae incertae sedis</taxon>
        <taxon>Phtheirospermum</taxon>
    </lineage>
</organism>
<keyword evidence="1" id="KW-0378">Hydrolase</keyword>
<dbReference type="InterPro" id="IPR029058">
    <property type="entry name" value="AB_hydrolase_fold"/>
</dbReference>
<evidence type="ECO:0000313" key="1">
    <source>
        <dbReference type="EMBL" id="GFP85782.1"/>
    </source>
</evidence>
<dbReference type="EMBL" id="BMAC01000112">
    <property type="protein sequence ID" value="GFP85782.1"/>
    <property type="molecule type" value="Genomic_DNA"/>
</dbReference>
<sequence>MDKSLVALSLVVYALFLFPILFHGGLMVNAETYGTEDGSEKWGYVEVRPGFKIHGLSFFGSRVDPSGSSGVRIGNFQEIGPLDTNLKTRDSTWLKKADLLFVELYWGTLGYHRKIMRWCCANPREGVLVSPRSAAPSEERVTNALSIYVL</sequence>
<dbReference type="GO" id="GO:0004180">
    <property type="term" value="F:carboxypeptidase activity"/>
    <property type="evidence" value="ECO:0007669"/>
    <property type="project" value="UniProtKB-KW"/>
</dbReference>
<reference evidence="1" key="1">
    <citation type="submission" date="2020-07" db="EMBL/GenBank/DDBJ databases">
        <title>Ethylene signaling mediates host invasion by parasitic plants.</title>
        <authorList>
            <person name="Yoshida S."/>
        </authorList>
    </citation>
    <scope>NUCLEOTIDE SEQUENCE</scope>
    <source>
        <strain evidence="1">Okayama</strain>
    </source>
</reference>
<dbReference type="OrthoDB" id="443318at2759"/>
<comment type="caution">
    <text evidence="1">The sequence shown here is derived from an EMBL/GenBank/DDBJ whole genome shotgun (WGS) entry which is preliminary data.</text>
</comment>
<dbReference type="Proteomes" id="UP000653305">
    <property type="component" value="Unassembled WGS sequence"/>
</dbReference>
<dbReference type="Gene3D" id="3.40.50.1820">
    <property type="entry name" value="alpha/beta hydrolase"/>
    <property type="match status" value="1"/>
</dbReference>